<comment type="subcellular location">
    <subcellularLocation>
        <location evidence="1 9">Nucleus</location>
        <location evidence="1 9">Nucleolus</location>
    </subcellularLocation>
</comment>
<dbReference type="Pfam" id="PF04410">
    <property type="entry name" value="Gar1"/>
    <property type="match status" value="1"/>
</dbReference>
<evidence type="ECO:0000313" key="10">
    <source>
        <dbReference type="EMBL" id="EEH55782.1"/>
    </source>
</evidence>
<keyword evidence="6 9" id="KW-0687">Ribonucleoprotein</keyword>
<evidence type="ECO:0000256" key="8">
    <source>
        <dbReference type="ARBA" id="ARBA00059623"/>
    </source>
</evidence>
<evidence type="ECO:0000256" key="1">
    <source>
        <dbReference type="ARBA" id="ARBA00004604"/>
    </source>
</evidence>
<evidence type="ECO:0000256" key="7">
    <source>
        <dbReference type="ARBA" id="ARBA00038293"/>
    </source>
</evidence>
<keyword evidence="3 9" id="KW-0698">rRNA processing</keyword>
<dbReference type="GO" id="GO:0031429">
    <property type="term" value="C:box H/ACA snoRNP complex"/>
    <property type="evidence" value="ECO:0007669"/>
    <property type="project" value="TreeGrafter"/>
</dbReference>
<protein>
    <recommendedName>
        <fullName evidence="9">H/ACA ribonucleoprotein complex subunit</fullName>
    </recommendedName>
</protein>
<dbReference type="AlphaFoldDB" id="C1MVY1"/>
<gene>
    <name evidence="10" type="ORF">MICPUCDRAFT_11721</name>
</gene>
<evidence type="ECO:0000256" key="2">
    <source>
        <dbReference type="ARBA" id="ARBA00022517"/>
    </source>
</evidence>
<dbReference type="OrthoDB" id="2187159at2759"/>
<dbReference type="Gene3D" id="2.40.10.230">
    <property type="entry name" value="Probable tRNA pseudouridine synthase domain"/>
    <property type="match status" value="1"/>
</dbReference>
<dbReference type="PANTHER" id="PTHR23237">
    <property type="entry name" value="NUCLEOLAR PROTEIN FAMILY A MEMBER 1 SNORNP PROTEIN GAR1"/>
    <property type="match status" value="1"/>
</dbReference>
<evidence type="ECO:0000256" key="9">
    <source>
        <dbReference type="RuleBase" id="RU364004"/>
    </source>
</evidence>
<keyword evidence="2 9" id="KW-0690">Ribosome biogenesis</keyword>
<dbReference type="FunFam" id="2.40.10.230:FF:000001">
    <property type="entry name" value="H/ACA ribonucleoprotein complex subunit"/>
    <property type="match status" value="1"/>
</dbReference>
<reference evidence="10 11" key="1">
    <citation type="journal article" date="2009" name="Science">
        <title>Green evolution and dynamic adaptations revealed by genomes of the marine picoeukaryotes Micromonas.</title>
        <authorList>
            <person name="Worden A.Z."/>
            <person name="Lee J.H."/>
            <person name="Mock T."/>
            <person name="Rouze P."/>
            <person name="Simmons M.P."/>
            <person name="Aerts A.L."/>
            <person name="Allen A.E."/>
            <person name="Cuvelier M.L."/>
            <person name="Derelle E."/>
            <person name="Everett M.V."/>
            <person name="Foulon E."/>
            <person name="Grimwood J."/>
            <person name="Gundlach H."/>
            <person name="Henrissat B."/>
            <person name="Napoli C."/>
            <person name="McDonald S.M."/>
            <person name="Parker M.S."/>
            <person name="Rombauts S."/>
            <person name="Salamov A."/>
            <person name="Von Dassow P."/>
            <person name="Badger J.H."/>
            <person name="Coutinho P.M."/>
            <person name="Demir E."/>
            <person name="Dubchak I."/>
            <person name="Gentemann C."/>
            <person name="Eikrem W."/>
            <person name="Gready J.E."/>
            <person name="John U."/>
            <person name="Lanier W."/>
            <person name="Lindquist E.A."/>
            <person name="Lucas S."/>
            <person name="Mayer K.F."/>
            <person name="Moreau H."/>
            <person name="Not F."/>
            <person name="Otillar R."/>
            <person name="Panaud O."/>
            <person name="Pangilinan J."/>
            <person name="Paulsen I."/>
            <person name="Piegu B."/>
            <person name="Poliakov A."/>
            <person name="Robbens S."/>
            <person name="Schmutz J."/>
            <person name="Toulza E."/>
            <person name="Wyss T."/>
            <person name="Zelensky A."/>
            <person name="Zhou K."/>
            <person name="Armbrust E.V."/>
            <person name="Bhattacharya D."/>
            <person name="Goodenough U.W."/>
            <person name="Van de Peer Y."/>
            <person name="Grigoriev I.V."/>
        </authorList>
    </citation>
    <scope>NUCLEOTIDE SEQUENCE [LARGE SCALE GENOMIC DNA]</scope>
    <source>
        <strain evidence="10 11">CCMP1545</strain>
    </source>
</reference>
<dbReference type="SUPFAM" id="SSF50447">
    <property type="entry name" value="Translation proteins"/>
    <property type="match status" value="1"/>
</dbReference>
<accession>C1MVY1</accession>
<dbReference type="InterPro" id="IPR007504">
    <property type="entry name" value="H/ACA_rnp_Gar1/Naf1"/>
</dbReference>
<evidence type="ECO:0000256" key="5">
    <source>
        <dbReference type="ARBA" id="ARBA00023242"/>
    </source>
</evidence>
<evidence type="ECO:0000256" key="6">
    <source>
        <dbReference type="ARBA" id="ARBA00023274"/>
    </source>
</evidence>
<dbReference type="GO" id="GO:0000454">
    <property type="term" value="P:snoRNA guided rRNA pseudouridine synthesis"/>
    <property type="evidence" value="ECO:0007669"/>
    <property type="project" value="TreeGrafter"/>
</dbReference>
<dbReference type="RefSeq" id="XP_003059830.1">
    <property type="nucleotide sequence ID" value="XM_003059784.1"/>
</dbReference>
<feature type="non-terminal residue" evidence="10">
    <location>
        <position position="1"/>
    </location>
</feature>
<keyword evidence="4 9" id="KW-0694">RNA-binding</keyword>
<comment type="similarity">
    <text evidence="7 9">Belongs to the GAR1 family.</text>
</comment>
<feature type="non-terminal residue" evidence="10">
    <location>
        <position position="85"/>
    </location>
</feature>
<evidence type="ECO:0000256" key="3">
    <source>
        <dbReference type="ARBA" id="ARBA00022552"/>
    </source>
</evidence>
<dbReference type="GeneID" id="9685556"/>
<keyword evidence="11" id="KW-1185">Reference proteome</keyword>
<comment type="function">
    <text evidence="8">Required for ribosome biogenesis. Part of a complex which catalyzes pseudouridylation of rRNA. This involves the isomerization of uridine such that the ribose is subsequently attached to C5, instead of the normal N1. Pseudouridine ('psi') residues may serve to stabilize the conformation of rRNAs.</text>
</comment>
<dbReference type="InterPro" id="IPR009000">
    <property type="entry name" value="Transl_B-barrel_sf"/>
</dbReference>
<dbReference type="PANTHER" id="PTHR23237:SF6">
    <property type="entry name" value="H_ACA RIBONUCLEOPROTEIN COMPLEX SUBUNIT 1"/>
    <property type="match status" value="1"/>
</dbReference>
<evidence type="ECO:0000256" key="4">
    <source>
        <dbReference type="ARBA" id="ARBA00022884"/>
    </source>
</evidence>
<dbReference type="InterPro" id="IPR038664">
    <property type="entry name" value="Gar1/Naf1_Cbf5-bd_sf"/>
</dbReference>
<dbReference type="eggNOG" id="KOG3262">
    <property type="taxonomic scope" value="Eukaryota"/>
</dbReference>
<comment type="function">
    <text evidence="9">Required for ribosome biogenesis. Part of a complex which catalyzes pseudouridylation of rRNA. This involves the isomerization of uridine such that the ribose is subsequently attached to C5, instead of the normal N1. Pseudouridine ("psi") residues may serve to stabilize the conformation of rRNAs.</text>
</comment>
<evidence type="ECO:0000313" key="11">
    <source>
        <dbReference type="Proteomes" id="UP000001876"/>
    </source>
</evidence>
<dbReference type="STRING" id="564608.C1MVY1"/>
<dbReference type="GO" id="GO:0034513">
    <property type="term" value="F:box H/ACA snoRNA binding"/>
    <property type="evidence" value="ECO:0007669"/>
    <property type="project" value="TreeGrafter"/>
</dbReference>
<comment type="subunit">
    <text evidence="9">Component of the small nucleolar ribonucleoprotein particles containing H/ACA-type snoRNAs (H/ACA snoRNPs).</text>
</comment>
<organism evidence="11">
    <name type="scientific">Micromonas pusilla (strain CCMP1545)</name>
    <name type="common">Picoplanktonic green alga</name>
    <dbReference type="NCBI Taxonomy" id="564608"/>
    <lineage>
        <taxon>Eukaryota</taxon>
        <taxon>Viridiplantae</taxon>
        <taxon>Chlorophyta</taxon>
        <taxon>Mamiellophyceae</taxon>
        <taxon>Mamiellales</taxon>
        <taxon>Mamiellaceae</taxon>
        <taxon>Micromonas</taxon>
    </lineage>
</organism>
<sequence length="85" mass="9326">TEVGTFLHACEGEAVCKLTNAKVPYFNGPIFLENKTQVGKVEEIFGPINASMFTIKMAEGVVAGSYSKGDKFHISPDKLLPMERF</sequence>
<dbReference type="OMA" id="YEINWIF"/>
<proteinExistence type="inferred from homology"/>
<name>C1MVY1_MICPC</name>
<dbReference type="Proteomes" id="UP000001876">
    <property type="component" value="Unassembled WGS sequence"/>
</dbReference>
<keyword evidence="5 9" id="KW-0539">Nucleus</keyword>
<dbReference type="KEGG" id="mpp:MICPUCDRAFT_11721"/>
<dbReference type="EMBL" id="GG663741">
    <property type="protein sequence ID" value="EEH55782.1"/>
    <property type="molecule type" value="Genomic_DNA"/>
</dbReference>